<evidence type="ECO:0000313" key="4">
    <source>
        <dbReference type="Proteomes" id="UP001303211"/>
    </source>
</evidence>
<feature type="signal peptide" evidence="1">
    <location>
        <begin position="1"/>
        <end position="24"/>
    </location>
</feature>
<feature type="domain" description="Ice-binding protein C-terminal" evidence="2">
    <location>
        <begin position="195"/>
        <end position="218"/>
    </location>
</feature>
<dbReference type="InterPro" id="IPR013424">
    <property type="entry name" value="Ice-binding_C"/>
</dbReference>
<name>A0ABZ0J283_9BURK</name>
<reference evidence="3 4" key="1">
    <citation type="submission" date="2023-03" db="EMBL/GenBank/DDBJ databases">
        <title>Diaphorobacter basophil sp. nov., isolated from a sewage-treatment plant.</title>
        <authorList>
            <person name="Yang K."/>
        </authorList>
    </citation>
    <scope>NUCLEOTIDE SEQUENCE [LARGE SCALE GENOMIC DNA]</scope>
    <source>
        <strain evidence="3 4">Y-1</strain>
    </source>
</reference>
<proteinExistence type="predicted"/>
<organism evidence="3 4">
    <name type="scientific">Diaphorobacter limosus</name>
    <dbReference type="NCBI Taxonomy" id="3036128"/>
    <lineage>
        <taxon>Bacteria</taxon>
        <taxon>Pseudomonadati</taxon>
        <taxon>Pseudomonadota</taxon>
        <taxon>Betaproteobacteria</taxon>
        <taxon>Burkholderiales</taxon>
        <taxon>Comamonadaceae</taxon>
        <taxon>Diaphorobacter</taxon>
    </lineage>
</organism>
<evidence type="ECO:0000313" key="3">
    <source>
        <dbReference type="EMBL" id="WOO31652.1"/>
    </source>
</evidence>
<evidence type="ECO:0000259" key="2">
    <source>
        <dbReference type="Pfam" id="PF07589"/>
    </source>
</evidence>
<sequence length="220" mass="22833">MQMTTVVTALAGALLAGAVGNAQADVVDFQDVPSGSSPCYVDFTATSLQSRGYTFTGNPADPYLYVCESGVVQNNPSAALVNANLRSVVTMTNSSGAAFSLESFFAGGRTEDFDPSLPVSLYSVATSIDILGHLMGGGTVFTSITLDSQAPYDWTQFFLPSSFTNLSSVVFTAQGNGETPEFVIDDIVVTLPHQSIPEPASLALLGAALAGIGLLGRKKT</sequence>
<gene>
    <name evidence="3" type="ORF">P4826_14730</name>
</gene>
<dbReference type="RefSeq" id="WP_317701131.1">
    <property type="nucleotide sequence ID" value="NZ_CP136921.1"/>
</dbReference>
<keyword evidence="1" id="KW-0732">Signal</keyword>
<dbReference type="Pfam" id="PF07589">
    <property type="entry name" value="PEP-CTERM"/>
    <property type="match status" value="1"/>
</dbReference>
<dbReference type="EMBL" id="CP136921">
    <property type="protein sequence ID" value="WOO31652.1"/>
    <property type="molecule type" value="Genomic_DNA"/>
</dbReference>
<accession>A0ABZ0J283</accession>
<keyword evidence="4" id="KW-1185">Reference proteome</keyword>
<evidence type="ECO:0000256" key="1">
    <source>
        <dbReference type="SAM" id="SignalP"/>
    </source>
</evidence>
<dbReference type="Proteomes" id="UP001303211">
    <property type="component" value="Chromosome"/>
</dbReference>
<protein>
    <submittedName>
        <fullName evidence="3">PEP-CTERM sorting domain-containing protein</fullName>
    </submittedName>
</protein>
<dbReference type="NCBIfam" id="TIGR02595">
    <property type="entry name" value="PEP_CTERM"/>
    <property type="match status" value="1"/>
</dbReference>
<feature type="chain" id="PRO_5045977193" evidence="1">
    <location>
        <begin position="25"/>
        <end position="220"/>
    </location>
</feature>